<evidence type="ECO:0000313" key="2">
    <source>
        <dbReference type="EMBL" id="CAI9287766.1"/>
    </source>
</evidence>
<reference evidence="2" key="1">
    <citation type="submission" date="2023-04" db="EMBL/GenBank/DDBJ databases">
        <authorList>
            <person name="Vijverberg K."/>
            <person name="Xiong W."/>
            <person name="Schranz E."/>
        </authorList>
    </citation>
    <scope>NUCLEOTIDE SEQUENCE</scope>
</reference>
<sequence length="106" mass="12423">MASSGRAEHSWSPNYGRHMDENHSNGVTNEDMAISLLQTQMELSLIREDFQDQLRELHQTVNQHLDAMNLEIWWWCCWAADLSSFFVDDLCNRLLNSRKQCKQTHG</sequence>
<keyword evidence="3" id="KW-1185">Reference proteome</keyword>
<accession>A0AA35Z8B3</accession>
<name>A0AA35Z8B3_LACSI</name>
<dbReference type="Proteomes" id="UP001177003">
    <property type="component" value="Chromosome 5"/>
</dbReference>
<evidence type="ECO:0000313" key="3">
    <source>
        <dbReference type="Proteomes" id="UP001177003"/>
    </source>
</evidence>
<proteinExistence type="predicted"/>
<feature type="region of interest" description="Disordered" evidence="1">
    <location>
        <begin position="1"/>
        <end position="26"/>
    </location>
</feature>
<evidence type="ECO:0000256" key="1">
    <source>
        <dbReference type="SAM" id="MobiDB-lite"/>
    </source>
</evidence>
<gene>
    <name evidence="2" type="ORF">LSALG_LOCUS27110</name>
</gene>
<dbReference type="AlphaFoldDB" id="A0AA35Z8B3"/>
<protein>
    <submittedName>
        <fullName evidence="2">Uncharacterized protein</fullName>
    </submittedName>
</protein>
<dbReference type="EMBL" id="OX465081">
    <property type="protein sequence ID" value="CAI9287766.1"/>
    <property type="molecule type" value="Genomic_DNA"/>
</dbReference>
<organism evidence="2 3">
    <name type="scientific">Lactuca saligna</name>
    <name type="common">Willowleaf lettuce</name>
    <dbReference type="NCBI Taxonomy" id="75948"/>
    <lineage>
        <taxon>Eukaryota</taxon>
        <taxon>Viridiplantae</taxon>
        <taxon>Streptophyta</taxon>
        <taxon>Embryophyta</taxon>
        <taxon>Tracheophyta</taxon>
        <taxon>Spermatophyta</taxon>
        <taxon>Magnoliopsida</taxon>
        <taxon>eudicotyledons</taxon>
        <taxon>Gunneridae</taxon>
        <taxon>Pentapetalae</taxon>
        <taxon>asterids</taxon>
        <taxon>campanulids</taxon>
        <taxon>Asterales</taxon>
        <taxon>Asteraceae</taxon>
        <taxon>Cichorioideae</taxon>
        <taxon>Cichorieae</taxon>
        <taxon>Lactucinae</taxon>
        <taxon>Lactuca</taxon>
    </lineage>
</organism>